<evidence type="ECO:0000313" key="4">
    <source>
        <dbReference type="Proteomes" id="UP000027581"/>
    </source>
</evidence>
<dbReference type="VEuPathDB" id="PlasmoDB:PRG01_0010600"/>
<keyword evidence="4" id="KW-1185">Reference proteome</keyword>
<gene>
    <name evidence="3" type="ORF">PRCDC_0034700</name>
</gene>
<dbReference type="Pfam" id="PF17410">
    <property type="entry name" value="Stevor"/>
    <property type="match status" value="1"/>
</dbReference>
<keyword evidence="2" id="KW-0732">Signal</keyword>
<keyword evidence="1" id="KW-0812">Transmembrane</keyword>
<dbReference type="Proteomes" id="UP000027581">
    <property type="component" value="Unassembled WGS sequence"/>
</dbReference>
<dbReference type="EMBL" id="HG810478">
    <property type="protein sequence ID" value="CDO61712.1"/>
    <property type="molecule type" value="Genomic_DNA"/>
</dbReference>
<feature type="signal peptide" evidence="2">
    <location>
        <begin position="1"/>
        <end position="19"/>
    </location>
</feature>
<dbReference type="InterPro" id="IPR006374">
    <property type="entry name" value="VSA_Stevor"/>
</dbReference>
<reference evidence="3" key="2">
    <citation type="submission" date="2014-05" db="EMBL/GenBank/DDBJ databases">
        <title>The genome sequences of chimpanzee malaria parasites reveal the path to human adaptation.</title>
        <authorList>
            <person name="Otto T.D."/>
            <person name="Rayner J.C."/>
            <person name="Boehme U."/>
            <person name="Pain A."/>
            <person name="Spottiswoode N."/>
            <person name="Sanders M."/>
            <person name="Quail M."/>
            <person name="Ollomo B."/>
            <person name="Renaud F."/>
            <person name="Thomas A.W."/>
            <person name="Prugnolle F."/>
            <person name="Conway D.J."/>
            <person name="Newbold C."/>
            <person name="Berriman M."/>
        </authorList>
    </citation>
    <scope>NUCLEOTIDE SEQUENCE [LARGE SCALE GENOMIC DNA]</scope>
    <source>
        <strain evidence="3">CDC</strain>
    </source>
</reference>
<evidence type="ECO:0000256" key="1">
    <source>
        <dbReference type="SAM" id="Phobius"/>
    </source>
</evidence>
<protein>
    <submittedName>
        <fullName evidence="3">Stevor</fullName>
    </submittedName>
</protein>
<dbReference type="NCBIfam" id="TIGR01478">
    <property type="entry name" value="STEVOR"/>
    <property type="match status" value="1"/>
</dbReference>
<feature type="transmembrane region" description="Helical" evidence="1">
    <location>
        <begin position="257"/>
        <end position="278"/>
    </location>
</feature>
<evidence type="ECO:0000313" key="3">
    <source>
        <dbReference type="EMBL" id="CDO61712.1"/>
    </source>
</evidence>
<proteinExistence type="predicted"/>
<feature type="transmembrane region" description="Helical" evidence="1">
    <location>
        <begin position="179"/>
        <end position="198"/>
    </location>
</feature>
<keyword evidence="1" id="KW-1133">Transmembrane helix</keyword>
<accession>A0A060RM44</accession>
<organism evidence="3 4">
    <name type="scientific">Plasmodium reichenowi</name>
    <dbReference type="NCBI Taxonomy" id="5854"/>
    <lineage>
        <taxon>Eukaryota</taxon>
        <taxon>Sar</taxon>
        <taxon>Alveolata</taxon>
        <taxon>Apicomplexa</taxon>
        <taxon>Aconoidasida</taxon>
        <taxon>Haemosporida</taxon>
        <taxon>Plasmodiidae</taxon>
        <taxon>Plasmodium</taxon>
        <taxon>Plasmodium (Laverania)</taxon>
    </lineage>
</organism>
<feature type="transmembrane region" description="Helical" evidence="1">
    <location>
        <begin position="205"/>
        <end position="225"/>
    </location>
</feature>
<evidence type="ECO:0000256" key="2">
    <source>
        <dbReference type="SAM" id="SignalP"/>
    </source>
</evidence>
<name>A0A060RM44_PLARE</name>
<dbReference type="PhylomeDB" id="A0A060RM44"/>
<dbReference type="VEuPathDB" id="PlasmoDB:PRCDC_0034700"/>
<feature type="chain" id="PRO_5001586601" evidence="2">
    <location>
        <begin position="20"/>
        <end position="296"/>
    </location>
</feature>
<dbReference type="AlphaFoldDB" id="A0A060RM44"/>
<sequence>MYYLKMLLFTFLINTLVLPHYENCQNKHYNVSLLQNNTKKTTIKSRLLAQRQKHNPHYHNDPELKEMIDKLNEEAIKKYQQTHDPYKQLKEVVEKNRTKPVGGYIAEPMSNIEEDLLETYEEMFADKNHVTLKSGRYPNDDDKSNKSSCECTDINNSDLTKTKGNDKYLVNLKERCKGGIGFCTVGSILLTLMGFIAAGYATATYFEGCSVLSFILTILHCFFPASLQSVLKGAGIIGVADIVGSVPTLAMTAFQPYGIAALVLLILAVVLIILYIWLYRRRKNTWKHECKKHLCK</sequence>
<keyword evidence="1" id="KW-0472">Membrane</keyword>
<reference evidence="3" key="1">
    <citation type="submission" date="2014-01" db="EMBL/GenBank/DDBJ databases">
        <authorList>
            <person name="Aslett M."/>
        </authorList>
    </citation>
    <scope>NUCLEOTIDE SEQUENCE</scope>
    <source>
        <strain evidence="3">CDC</strain>
    </source>
</reference>